<dbReference type="InterPro" id="IPR051534">
    <property type="entry name" value="CBASS_pafABC_assoc_protein"/>
</dbReference>
<dbReference type="EMBL" id="JBBKXZ010000001">
    <property type="protein sequence ID" value="MFD3393405.1"/>
    <property type="molecule type" value="Genomic_DNA"/>
</dbReference>
<gene>
    <name evidence="2" type="ORF">U0R10_02110</name>
</gene>
<accession>A0ABW6DB88</accession>
<proteinExistence type="predicted"/>
<dbReference type="PANTHER" id="PTHR34580">
    <property type="match status" value="1"/>
</dbReference>
<protein>
    <submittedName>
        <fullName evidence="2">WYL domain-containing protein</fullName>
    </submittedName>
</protein>
<evidence type="ECO:0000259" key="1">
    <source>
        <dbReference type="Pfam" id="PF13280"/>
    </source>
</evidence>
<dbReference type="PANTHER" id="PTHR34580:SF1">
    <property type="entry name" value="PROTEIN PAFC"/>
    <property type="match status" value="1"/>
</dbReference>
<dbReference type="PROSITE" id="PS52050">
    <property type="entry name" value="WYL"/>
    <property type="match status" value="1"/>
</dbReference>
<dbReference type="RefSeq" id="WP_377982034.1">
    <property type="nucleotide sequence ID" value="NZ_JBBKXZ010000001.1"/>
</dbReference>
<keyword evidence="3" id="KW-1185">Reference proteome</keyword>
<organism evidence="2 3">
    <name type="scientific">Aquirufa avitistagni</name>
    <dbReference type="NCBI Taxonomy" id="3104728"/>
    <lineage>
        <taxon>Bacteria</taxon>
        <taxon>Pseudomonadati</taxon>
        <taxon>Bacteroidota</taxon>
        <taxon>Cytophagia</taxon>
        <taxon>Cytophagales</taxon>
        <taxon>Flectobacillaceae</taxon>
        <taxon>Aquirufa</taxon>
    </lineage>
</organism>
<dbReference type="InterPro" id="IPR026881">
    <property type="entry name" value="WYL_dom"/>
</dbReference>
<dbReference type="Pfam" id="PF13280">
    <property type="entry name" value="WYL"/>
    <property type="match status" value="1"/>
</dbReference>
<evidence type="ECO:0000313" key="2">
    <source>
        <dbReference type="EMBL" id="MFD3393405.1"/>
    </source>
</evidence>
<sequence>MFNQHRILRVFKLITLLKTYPAKTIRRLSQSLEVSERSTYRYLDLLAELGFEVTKDMHNKFSLGGDQIVDPFTKEEAQLIHEVLSVSVKNNPLVASIKAKLPSMEVSNILSNNIVSGHLAKLVAQINESIASQHQLRLLKYQSASSESITDRLVEPIGFTSNYQYLCAFEVESKQNKYFKIERMGSIEVLADSFQFTSMHKLLNPDVFGFNEGEESFPIQLRLSMRAQLWLRDDYPDTVKYLTEQADGSWRLDVTVHSMDPVHRIIRSMPGEVTLV</sequence>
<evidence type="ECO:0000313" key="3">
    <source>
        <dbReference type="Proteomes" id="UP001598138"/>
    </source>
</evidence>
<reference evidence="2 3" key="1">
    <citation type="submission" date="2024-03" db="EMBL/GenBank/DDBJ databases">
        <title>Aquirufa genome sequencing.</title>
        <authorList>
            <person name="Pitt A."/>
            <person name="Hahn M.W."/>
        </authorList>
    </citation>
    <scope>NUCLEOTIDE SEQUENCE [LARGE SCALE GENOMIC DNA]</scope>
    <source>
        <strain evidence="2 3">OSTEICH-129V</strain>
    </source>
</reference>
<dbReference type="Proteomes" id="UP001598138">
    <property type="component" value="Unassembled WGS sequence"/>
</dbReference>
<name>A0ABW6DB88_9BACT</name>
<comment type="caution">
    <text evidence="2">The sequence shown here is derived from an EMBL/GenBank/DDBJ whole genome shotgun (WGS) entry which is preliminary data.</text>
</comment>
<feature type="domain" description="WYL" evidence="1">
    <location>
        <begin position="123"/>
        <end position="189"/>
    </location>
</feature>